<dbReference type="Proteomes" id="UP000601435">
    <property type="component" value="Unassembled WGS sequence"/>
</dbReference>
<evidence type="ECO:0000256" key="3">
    <source>
        <dbReference type="PROSITE-ProRule" id="PRU00023"/>
    </source>
</evidence>
<proteinExistence type="predicted"/>
<feature type="non-terminal residue" evidence="4">
    <location>
        <position position="1"/>
    </location>
</feature>
<comment type="caution">
    <text evidence="4">The sequence shown here is derived from an EMBL/GenBank/DDBJ whole genome shotgun (WGS) entry which is preliminary data.</text>
</comment>
<evidence type="ECO:0000256" key="2">
    <source>
        <dbReference type="ARBA" id="ARBA00023043"/>
    </source>
</evidence>
<dbReference type="OrthoDB" id="10264606at2759"/>
<dbReference type="EMBL" id="CAJNJA010023464">
    <property type="protein sequence ID" value="CAE7511120.1"/>
    <property type="molecule type" value="Genomic_DNA"/>
</dbReference>
<protein>
    <submittedName>
        <fullName evidence="4">CTTNBP2 protein</fullName>
    </submittedName>
</protein>
<dbReference type="PROSITE" id="PS50088">
    <property type="entry name" value="ANK_REPEAT"/>
    <property type="match status" value="1"/>
</dbReference>
<gene>
    <name evidence="4" type="primary">CTTNBP2</name>
    <name evidence="4" type="ORF">SNEC2469_LOCUS14602</name>
</gene>
<sequence>ANDNEVTPLYIAAQEGQLEVAHLLLQANADMNKATRDGATPVHAAELSGHLEFALLLHGSNTQKSKRIRLL</sequence>
<dbReference type="InterPro" id="IPR036770">
    <property type="entry name" value="Ankyrin_rpt-contain_sf"/>
</dbReference>
<name>A0A812T6G0_9DINO</name>
<dbReference type="PANTHER" id="PTHR24161">
    <property type="entry name" value="ANK_REP_REGION DOMAIN-CONTAINING PROTEIN-RELATED"/>
    <property type="match status" value="1"/>
</dbReference>
<dbReference type="SUPFAM" id="SSF48403">
    <property type="entry name" value="Ankyrin repeat"/>
    <property type="match status" value="1"/>
</dbReference>
<reference evidence="4" key="1">
    <citation type="submission" date="2021-02" db="EMBL/GenBank/DDBJ databases">
        <authorList>
            <person name="Dougan E. K."/>
            <person name="Rhodes N."/>
            <person name="Thang M."/>
            <person name="Chan C."/>
        </authorList>
    </citation>
    <scope>NUCLEOTIDE SEQUENCE</scope>
</reference>
<dbReference type="AlphaFoldDB" id="A0A812T6G0"/>
<dbReference type="Gene3D" id="1.25.40.20">
    <property type="entry name" value="Ankyrin repeat-containing domain"/>
    <property type="match status" value="1"/>
</dbReference>
<feature type="repeat" description="ANK" evidence="3">
    <location>
        <begin position="4"/>
        <end position="36"/>
    </location>
</feature>
<dbReference type="PANTHER" id="PTHR24161:SF85">
    <property type="entry name" value="PALMITOYLTRANSFERASE HIP14"/>
    <property type="match status" value="1"/>
</dbReference>
<dbReference type="InterPro" id="IPR002110">
    <property type="entry name" value="Ankyrin_rpt"/>
</dbReference>
<keyword evidence="1" id="KW-0677">Repeat</keyword>
<keyword evidence="2 3" id="KW-0040">ANK repeat</keyword>
<dbReference type="Pfam" id="PF12796">
    <property type="entry name" value="Ank_2"/>
    <property type="match status" value="1"/>
</dbReference>
<keyword evidence="5" id="KW-1185">Reference proteome</keyword>
<organism evidence="4 5">
    <name type="scientific">Symbiodinium necroappetens</name>
    <dbReference type="NCBI Taxonomy" id="1628268"/>
    <lineage>
        <taxon>Eukaryota</taxon>
        <taxon>Sar</taxon>
        <taxon>Alveolata</taxon>
        <taxon>Dinophyceae</taxon>
        <taxon>Suessiales</taxon>
        <taxon>Symbiodiniaceae</taxon>
        <taxon>Symbiodinium</taxon>
    </lineage>
</organism>
<evidence type="ECO:0000313" key="4">
    <source>
        <dbReference type="EMBL" id="CAE7511120.1"/>
    </source>
</evidence>
<dbReference type="SMART" id="SM00248">
    <property type="entry name" value="ANK"/>
    <property type="match status" value="2"/>
</dbReference>
<dbReference type="PROSITE" id="PS50297">
    <property type="entry name" value="ANK_REP_REGION"/>
    <property type="match status" value="1"/>
</dbReference>
<evidence type="ECO:0000256" key="1">
    <source>
        <dbReference type="ARBA" id="ARBA00022737"/>
    </source>
</evidence>
<evidence type="ECO:0000313" key="5">
    <source>
        <dbReference type="Proteomes" id="UP000601435"/>
    </source>
</evidence>
<accession>A0A812T6G0</accession>